<comment type="caution">
    <text evidence="1">The sequence shown here is derived from an EMBL/GenBank/DDBJ whole genome shotgun (WGS) entry which is preliminary data.</text>
</comment>
<reference evidence="1 2" key="1">
    <citation type="submission" date="2014-03" db="EMBL/GenBank/DDBJ databases">
        <title>Genomics of Bifidobacteria.</title>
        <authorList>
            <person name="Ventura M."/>
            <person name="Milani C."/>
            <person name="Lugli G.A."/>
        </authorList>
    </citation>
    <scope>NUCLEOTIDE SEQUENCE [LARGE SCALE GENOMIC DNA]</scope>
    <source>
        <strain evidence="1 2">DSM 23969</strain>
    </source>
</reference>
<dbReference type="OrthoDB" id="3837984at2"/>
<keyword evidence="2" id="KW-1185">Reference proteome</keyword>
<dbReference type="EMBL" id="JGYN01000006">
    <property type="protein sequence ID" value="KFI52312.1"/>
    <property type="molecule type" value="Genomic_DNA"/>
</dbReference>
<sequence>MTSNNRTWQVSVDIRTPMPINEDFAFDLMDRLGRYGASAALDADERGLSVVLSMDAEDTASALEKTVAAIRDDGRLEGFDVVGVSIRSWDEAERETTSPTFPKVVGFAEIARIIGVTRQRAHAFPKIDSFPKPVIETAQGPLYSEAAVRTWAETRDARPGRPKINA</sequence>
<proteinExistence type="predicted"/>
<dbReference type="AlphaFoldDB" id="A0A087A0L2"/>
<protein>
    <submittedName>
        <fullName evidence="1">Uncharacterized protein</fullName>
    </submittedName>
</protein>
<gene>
    <name evidence="1" type="ORF">BBIA_0611</name>
</gene>
<dbReference type="eggNOG" id="ENOG5033GDY">
    <property type="taxonomic scope" value="Bacteria"/>
</dbReference>
<dbReference type="RefSeq" id="WP_033496747.1">
    <property type="nucleotide sequence ID" value="NZ_JDUU01000066.1"/>
</dbReference>
<name>A0A087A0L2_9BIFI</name>
<evidence type="ECO:0000313" key="1">
    <source>
        <dbReference type="EMBL" id="KFI52312.1"/>
    </source>
</evidence>
<evidence type="ECO:0000313" key="2">
    <source>
        <dbReference type="Proteomes" id="UP000029108"/>
    </source>
</evidence>
<accession>A0A087A0L2</accession>
<dbReference type="Proteomes" id="UP000029108">
    <property type="component" value="Unassembled WGS sequence"/>
</dbReference>
<organism evidence="1 2">
    <name type="scientific">Bifidobacterium biavatii DSM 23969</name>
    <dbReference type="NCBI Taxonomy" id="1437608"/>
    <lineage>
        <taxon>Bacteria</taxon>
        <taxon>Bacillati</taxon>
        <taxon>Actinomycetota</taxon>
        <taxon>Actinomycetes</taxon>
        <taxon>Bifidobacteriales</taxon>
        <taxon>Bifidobacteriaceae</taxon>
        <taxon>Bifidobacterium</taxon>
    </lineage>
</organism>